<dbReference type="SMART" id="SM00116">
    <property type="entry name" value="CBS"/>
    <property type="match status" value="2"/>
</dbReference>
<evidence type="ECO:0000259" key="13">
    <source>
        <dbReference type="PROSITE" id="PS51371"/>
    </source>
</evidence>
<evidence type="ECO:0000256" key="9">
    <source>
        <dbReference type="PROSITE-ProRule" id="PRU00703"/>
    </source>
</evidence>
<dbReference type="Pfam" id="PF00571">
    <property type="entry name" value="CBS"/>
    <property type="match status" value="2"/>
</dbReference>
<dbReference type="GO" id="GO:0006865">
    <property type="term" value="P:amino acid transport"/>
    <property type="evidence" value="ECO:0007669"/>
    <property type="project" value="UniProtKB-UniRule"/>
</dbReference>
<dbReference type="SMART" id="SM00382">
    <property type="entry name" value="AAA"/>
    <property type="match status" value="1"/>
</dbReference>
<dbReference type="GO" id="GO:0031460">
    <property type="term" value="P:glycine betaine transport"/>
    <property type="evidence" value="ECO:0007669"/>
    <property type="project" value="InterPro"/>
</dbReference>
<evidence type="ECO:0000256" key="4">
    <source>
        <dbReference type="ARBA" id="ARBA00022741"/>
    </source>
</evidence>
<dbReference type="InterPro" id="IPR003593">
    <property type="entry name" value="AAA+_ATPase"/>
</dbReference>
<dbReference type="PROSITE" id="PS51371">
    <property type="entry name" value="CBS"/>
    <property type="match status" value="2"/>
</dbReference>
<evidence type="ECO:0000256" key="11">
    <source>
        <dbReference type="SAM" id="MobiDB-lite"/>
    </source>
</evidence>
<dbReference type="EMBL" id="CP026520">
    <property type="protein sequence ID" value="QAV17107.1"/>
    <property type="molecule type" value="Genomic_DNA"/>
</dbReference>
<comment type="subunit">
    <text evidence="8">The complex is composed of two ATP-binding proteins (OpuCA), two transmembrane proteins (OpuCB and OpuCD) and a solute-binding protein (OpuCC).</text>
</comment>
<dbReference type="GO" id="GO:0005886">
    <property type="term" value="C:plasma membrane"/>
    <property type="evidence" value="ECO:0007669"/>
    <property type="project" value="UniProtKB-SubCell"/>
</dbReference>
<comment type="subunit">
    <text evidence="10">The complex is probably composed of two ATP-binding proteins, two transmembrane proteins and a solute-binding protein.</text>
</comment>
<dbReference type="CDD" id="cd03295">
    <property type="entry name" value="ABC_OpuCA_Osmoprotection"/>
    <property type="match status" value="1"/>
</dbReference>
<dbReference type="InterPro" id="IPR027417">
    <property type="entry name" value="P-loop_NTPase"/>
</dbReference>
<dbReference type="SUPFAM" id="SSF52540">
    <property type="entry name" value="P-loop containing nucleoside triphosphate hydrolases"/>
    <property type="match status" value="1"/>
</dbReference>
<proteinExistence type="inferred from homology"/>
<evidence type="ECO:0000256" key="7">
    <source>
        <dbReference type="ARBA" id="ARBA00052482"/>
    </source>
</evidence>
<gene>
    <name evidence="14" type="ORF">M5X16_20340</name>
    <name evidence="15" type="ORF">PC41400_05210</name>
</gene>
<dbReference type="Gene3D" id="3.10.580.10">
    <property type="entry name" value="CBS-domain"/>
    <property type="match status" value="1"/>
</dbReference>
<evidence type="ECO:0000256" key="6">
    <source>
        <dbReference type="ARBA" id="ARBA00023122"/>
    </source>
</evidence>
<evidence type="ECO:0000313" key="14">
    <source>
        <dbReference type="EMBL" id="MCY9598104.1"/>
    </source>
</evidence>
<dbReference type="EMBL" id="JAMDMJ010000028">
    <property type="protein sequence ID" value="MCY9598104.1"/>
    <property type="molecule type" value="Genomic_DNA"/>
</dbReference>
<reference evidence="15 16" key="1">
    <citation type="submission" date="2018-01" db="EMBL/GenBank/DDBJ databases">
        <title>The whole genome sequencing and assembly of Paenibacillus chitinolyticus KCCM 41400 strain.</title>
        <authorList>
            <person name="Kim J.-Y."/>
            <person name="Park M.-K."/>
            <person name="Lee Y.-J."/>
            <person name="Yi H."/>
            <person name="Bahn Y.-S."/>
            <person name="Kim J.F."/>
            <person name="Lee D.-W."/>
        </authorList>
    </citation>
    <scope>NUCLEOTIDE SEQUENCE [LARGE SCALE GENOMIC DNA]</scope>
    <source>
        <strain evidence="15 16">KCCM 41400</strain>
    </source>
</reference>
<dbReference type="RefSeq" id="WP_042235906.1">
    <property type="nucleotide sequence ID" value="NZ_CP026520.1"/>
</dbReference>
<evidence type="ECO:0000256" key="10">
    <source>
        <dbReference type="RuleBase" id="RU369116"/>
    </source>
</evidence>
<accession>A0A410WS27</accession>
<evidence type="ECO:0000256" key="3">
    <source>
        <dbReference type="ARBA" id="ARBA00022737"/>
    </source>
</evidence>
<sequence length="403" mass="45045">MIRLEGVIKRYDDGFVALKNLNLEFAEGQLHVLIGPSGCGKSTTMKLINRLINPSEGKVTIKGKDISQMDPVELRRNIGYVIQNIGLFPHMTIAKNVAVVPKLLKWDQQRIDTRVDELLRLVSLDPDTFRNRYPSELSGGQQQRIGVIRALAAEPDIILMDEPFSALDPISREQLQDELVRLQQDLKKTIIFVTHDMDEAVKIADNIVLMKDGEIVQHGNPEHILRYPANEFVKSFVGKKRLQADTGFEEIPTVDEVMAEHPITAYPTRGLAEAIKIMEKNRVDSLLIVDRQNRLIGTTSIFQVLDKYRQENITLADIAKPFHHTVETGTSLSVAIQLMNEHNLPYIPVVRENNTFAGLVTKGSVVRHIADVYTPAESDEFAETELPASAEDGKQTPVSSGGA</sequence>
<dbReference type="FunFam" id="3.40.50.300:FF:000425">
    <property type="entry name" value="Probable ABC transporter, ATP-binding subunit"/>
    <property type="match status" value="1"/>
</dbReference>
<evidence type="ECO:0000313" key="16">
    <source>
        <dbReference type="Proteomes" id="UP000288943"/>
    </source>
</evidence>
<keyword evidence="2 10" id="KW-0813">Transport</keyword>
<keyword evidence="10" id="KW-1003">Cell membrane</keyword>
<organism evidence="15 16">
    <name type="scientific">Paenibacillus chitinolyticus</name>
    <dbReference type="NCBI Taxonomy" id="79263"/>
    <lineage>
        <taxon>Bacteria</taxon>
        <taxon>Bacillati</taxon>
        <taxon>Bacillota</taxon>
        <taxon>Bacilli</taxon>
        <taxon>Bacillales</taxon>
        <taxon>Paenibacillaceae</taxon>
        <taxon>Paenibacillus</taxon>
    </lineage>
</organism>
<evidence type="ECO:0000256" key="2">
    <source>
        <dbReference type="ARBA" id="ARBA00022448"/>
    </source>
</evidence>
<dbReference type="Proteomes" id="UP000288943">
    <property type="component" value="Chromosome"/>
</dbReference>
<keyword evidence="10" id="KW-0997">Cell inner membrane</keyword>
<comment type="catalytic activity">
    <reaction evidence="7">
        <text>a quaternary ammonium(out) + ATP + H2O = a quaternary ammonium(in) + ADP + phosphate + H(+)</text>
        <dbReference type="Rhea" id="RHEA:11036"/>
        <dbReference type="ChEBI" id="CHEBI:15377"/>
        <dbReference type="ChEBI" id="CHEBI:15378"/>
        <dbReference type="ChEBI" id="CHEBI:30616"/>
        <dbReference type="ChEBI" id="CHEBI:35267"/>
        <dbReference type="ChEBI" id="CHEBI:43474"/>
        <dbReference type="ChEBI" id="CHEBI:456216"/>
        <dbReference type="EC" id="7.6.2.9"/>
    </reaction>
</comment>
<evidence type="ECO:0000256" key="8">
    <source>
        <dbReference type="ARBA" id="ARBA00063934"/>
    </source>
</evidence>
<dbReference type="PANTHER" id="PTHR43117">
    <property type="entry name" value="OSMOPROTECTANT IMPORT ATP-BINDING PROTEIN OSMV"/>
    <property type="match status" value="1"/>
</dbReference>
<evidence type="ECO:0000256" key="1">
    <source>
        <dbReference type="ARBA" id="ARBA00005417"/>
    </source>
</evidence>
<dbReference type="Proteomes" id="UP001527202">
    <property type="component" value="Unassembled WGS sequence"/>
</dbReference>
<evidence type="ECO:0000313" key="17">
    <source>
        <dbReference type="Proteomes" id="UP001527202"/>
    </source>
</evidence>
<dbReference type="GO" id="GO:0016887">
    <property type="term" value="F:ATP hydrolysis activity"/>
    <property type="evidence" value="ECO:0007669"/>
    <property type="project" value="UniProtKB-UniRule"/>
</dbReference>
<dbReference type="GO" id="GO:0015418">
    <property type="term" value="F:ABC-type quaternary ammonium compound transporting activity"/>
    <property type="evidence" value="ECO:0007669"/>
    <property type="project" value="UniProtKB-EC"/>
</dbReference>
<feature type="region of interest" description="Disordered" evidence="11">
    <location>
        <begin position="379"/>
        <end position="403"/>
    </location>
</feature>
<protein>
    <recommendedName>
        <fullName evidence="10">Quaternary amine transport ATP-binding protein</fullName>
        <ecNumber evidence="10">7.6.2.9</ecNumber>
    </recommendedName>
</protein>
<dbReference type="NCBIfam" id="TIGR01186">
    <property type="entry name" value="proV"/>
    <property type="match status" value="1"/>
</dbReference>
<feature type="domain" description="CBS" evidence="13">
    <location>
        <begin position="319"/>
        <end position="378"/>
    </location>
</feature>
<keyword evidence="5 10" id="KW-0067">ATP-binding</keyword>
<dbReference type="KEGG" id="pchi:PC41400_05210"/>
<dbReference type="InterPro" id="IPR000644">
    <property type="entry name" value="CBS_dom"/>
</dbReference>
<dbReference type="Pfam" id="PF00005">
    <property type="entry name" value="ABC_tran"/>
    <property type="match status" value="1"/>
</dbReference>
<dbReference type="InterPro" id="IPR017871">
    <property type="entry name" value="ABC_transporter-like_CS"/>
</dbReference>
<dbReference type="GeneID" id="95374212"/>
<feature type="domain" description="ABC transporter" evidence="12">
    <location>
        <begin position="2"/>
        <end position="237"/>
    </location>
</feature>
<keyword evidence="10" id="KW-0472">Membrane</keyword>
<feature type="domain" description="CBS" evidence="13">
    <location>
        <begin position="258"/>
        <end position="315"/>
    </location>
</feature>
<dbReference type="PROSITE" id="PS50893">
    <property type="entry name" value="ABC_TRANSPORTER_2"/>
    <property type="match status" value="1"/>
</dbReference>
<reference evidence="14 17" key="2">
    <citation type="submission" date="2022-05" db="EMBL/GenBank/DDBJ databases">
        <title>Genome Sequencing of Bee-Associated Microbes.</title>
        <authorList>
            <person name="Dunlap C."/>
        </authorList>
    </citation>
    <scope>NUCLEOTIDE SEQUENCE [LARGE SCALE GENOMIC DNA]</scope>
    <source>
        <strain evidence="14 17">NRRL B-23120</strain>
    </source>
</reference>
<comment type="similarity">
    <text evidence="1 10">Belongs to the ABC transporter superfamily.</text>
</comment>
<keyword evidence="4 10" id="KW-0547">Nucleotide-binding</keyword>
<dbReference type="OrthoDB" id="9802264at2"/>
<dbReference type="InterPro" id="IPR046342">
    <property type="entry name" value="CBS_dom_sf"/>
</dbReference>
<dbReference type="AlphaFoldDB" id="A0A410WS27"/>
<dbReference type="PANTHER" id="PTHR43117:SF3">
    <property type="entry name" value="CHOLINE TRANSPORT ATP-BINDING PROTEIN OPUBA"/>
    <property type="match status" value="1"/>
</dbReference>
<dbReference type="PROSITE" id="PS00211">
    <property type="entry name" value="ABC_TRANSPORTER_1"/>
    <property type="match status" value="1"/>
</dbReference>
<dbReference type="InterPro" id="IPR003439">
    <property type="entry name" value="ABC_transporter-like_ATP-bd"/>
</dbReference>
<evidence type="ECO:0000313" key="15">
    <source>
        <dbReference type="EMBL" id="QAV17107.1"/>
    </source>
</evidence>
<dbReference type="SUPFAM" id="SSF54631">
    <property type="entry name" value="CBS-domain pair"/>
    <property type="match status" value="1"/>
</dbReference>
<dbReference type="GO" id="GO:0005524">
    <property type="term" value="F:ATP binding"/>
    <property type="evidence" value="ECO:0007669"/>
    <property type="project" value="UniProtKB-UniRule"/>
</dbReference>
<keyword evidence="6 9" id="KW-0129">CBS domain</keyword>
<name>A0A410WS27_9BACL</name>
<evidence type="ECO:0000256" key="5">
    <source>
        <dbReference type="ARBA" id="ARBA00022840"/>
    </source>
</evidence>
<comment type="subcellular location">
    <subcellularLocation>
        <location evidence="10">Cell inner membrane</location>
        <topology evidence="10">Peripheral membrane protein</topology>
    </subcellularLocation>
</comment>
<evidence type="ECO:0000259" key="12">
    <source>
        <dbReference type="PROSITE" id="PS50893"/>
    </source>
</evidence>
<keyword evidence="3" id="KW-0677">Repeat</keyword>
<dbReference type="EC" id="7.6.2.9" evidence="10"/>
<keyword evidence="17" id="KW-1185">Reference proteome</keyword>
<dbReference type="InterPro" id="IPR005892">
    <property type="entry name" value="Gly-betaine_transp_ATP-bd"/>
</dbReference>
<dbReference type="Gene3D" id="3.40.50.300">
    <property type="entry name" value="P-loop containing nucleotide triphosphate hydrolases"/>
    <property type="match status" value="1"/>
</dbReference>